<accession>A0A0M2UV76</accession>
<evidence type="ECO:0000313" key="1">
    <source>
        <dbReference type="EMBL" id="KKO18896.1"/>
    </source>
</evidence>
<reference evidence="1 2" key="1">
    <citation type="journal article" date="2013" name="BMC Microbiol.">
        <title>Identification of the type II cytochrome c maturation pathway in anammox bacteria by comparative genomics.</title>
        <authorList>
            <person name="Ferousi C."/>
            <person name="Speth D.R."/>
            <person name="Reimann J."/>
            <person name="Op den Camp H.J."/>
            <person name="Allen J.W."/>
            <person name="Keltjens J.T."/>
            <person name="Jetten M.S."/>
        </authorList>
    </citation>
    <scope>NUCLEOTIDE SEQUENCE [LARGE SCALE GENOMIC DNA]</scope>
    <source>
        <strain evidence="1">RU1</strain>
    </source>
</reference>
<dbReference type="AlphaFoldDB" id="A0A0M2UV76"/>
<proteinExistence type="predicted"/>
<evidence type="ECO:0000313" key="2">
    <source>
        <dbReference type="Proteomes" id="UP000034954"/>
    </source>
</evidence>
<protein>
    <submittedName>
        <fullName evidence="1">Uncharacterized protein</fullName>
    </submittedName>
</protein>
<sequence>MPYVIKDRVSVIARVLSEAISRLHNGDLVAAVLHYVLMEDKGGAFFDMANARELTALLMSTTALYIKRACRMA</sequence>
<keyword evidence="2" id="KW-1185">Reference proteome</keyword>
<dbReference type="Proteomes" id="UP000034954">
    <property type="component" value="Unassembled WGS sequence"/>
</dbReference>
<dbReference type="EMBL" id="LAQJ01000229">
    <property type="protein sequence ID" value="KKO18896.1"/>
    <property type="molecule type" value="Genomic_DNA"/>
</dbReference>
<comment type="caution">
    <text evidence="1">The sequence shown here is derived from an EMBL/GenBank/DDBJ whole genome shotgun (WGS) entry which is preliminary data.</text>
</comment>
<organism evidence="1 2">
    <name type="scientific">Candidatus Brocadia fulgida</name>
    <dbReference type="NCBI Taxonomy" id="380242"/>
    <lineage>
        <taxon>Bacteria</taxon>
        <taxon>Pseudomonadati</taxon>
        <taxon>Planctomycetota</taxon>
        <taxon>Candidatus Brocadiia</taxon>
        <taxon>Candidatus Brocadiales</taxon>
        <taxon>Candidatus Brocadiaceae</taxon>
        <taxon>Candidatus Brocadia</taxon>
    </lineage>
</organism>
<gene>
    <name evidence="1" type="ORF">BROFUL_02397</name>
</gene>
<name>A0A0M2UV76_9BACT</name>